<dbReference type="EMBL" id="VSRR010013862">
    <property type="protein sequence ID" value="MPC56342.1"/>
    <property type="molecule type" value="Genomic_DNA"/>
</dbReference>
<dbReference type="Proteomes" id="UP000324222">
    <property type="component" value="Unassembled WGS sequence"/>
</dbReference>
<organism evidence="1 2">
    <name type="scientific">Portunus trituberculatus</name>
    <name type="common">Swimming crab</name>
    <name type="synonym">Neptunus trituberculatus</name>
    <dbReference type="NCBI Taxonomy" id="210409"/>
    <lineage>
        <taxon>Eukaryota</taxon>
        <taxon>Metazoa</taxon>
        <taxon>Ecdysozoa</taxon>
        <taxon>Arthropoda</taxon>
        <taxon>Crustacea</taxon>
        <taxon>Multicrustacea</taxon>
        <taxon>Malacostraca</taxon>
        <taxon>Eumalacostraca</taxon>
        <taxon>Eucarida</taxon>
        <taxon>Decapoda</taxon>
        <taxon>Pleocyemata</taxon>
        <taxon>Brachyura</taxon>
        <taxon>Eubrachyura</taxon>
        <taxon>Portunoidea</taxon>
        <taxon>Portunidae</taxon>
        <taxon>Portuninae</taxon>
        <taxon>Portunus</taxon>
    </lineage>
</organism>
<name>A0A5B7GBP4_PORTR</name>
<proteinExistence type="predicted"/>
<accession>A0A5B7GBP4</accession>
<gene>
    <name evidence="1" type="ORF">E2C01_050298</name>
</gene>
<sequence>MPNSPPSAHSLSQSDLPSLSHLPTLLQLALPHPLPTVLQLALPPYPLSSNQPYTLTLLQLALQHLLLIVQTTTCLRVLSLLPHPHPCLPTQRKINEDKMSSSTLSEAFVEGPAVAGSARFTGLKKENMEERPAVEPSAANVKGPAVAGSAGVTGTVCLTGLKNE</sequence>
<evidence type="ECO:0000313" key="1">
    <source>
        <dbReference type="EMBL" id="MPC56342.1"/>
    </source>
</evidence>
<keyword evidence="2" id="KW-1185">Reference proteome</keyword>
<reference evidence="1 2" key="1">
    <citation type="submission" date="2019-05" db="EMBL/GenBank/DDBJ databases">
        <title>Another draft genome of Portunus trituberculatus and its Hox gene families provides insights of decapod evolution.</title>
        <authorList>
            <person name="Jeong J.-H."/>
            <person name="Song I."/>
            <person name="Kim S."/>
            <person name="Choi T."/>
            <person name="Kim D."/>
            <person name="Ryu S."/>
            <person name="Kim W."/>
        </authorList>
    </citation>
    <scope>NUCLEOTIDE SEQUENCE [LARGE SCALE GENOMIC DNA]</scope>
    <source>
        <tissue evidence="1">Muscle</tissue>
    </source>
</reference>
<dbReference type="AlphaFoldDB" id="A0A5B7GBP4"/>
<protein>
    <submittedName>
        <fullName evidence="1">Uncharacterized protein</fullName>
    </submittedName>
</protein>
<evidence type="ECO:0000313" key="2">
    <source>
        <dbReference type="Proteomes" id="UP000324222"/>
    </source>
</evidence>
<comment type="caution">
    <text evidence="1">The sequence shown here is derived from an EMBL/GenBank/DDBJ whole genome shotgun (WGS) entry which is preliminary data.</text>
</comment>